<reference evidence="7" key="1">
    <citation type="submission" date="2020-11" db="EMBL/GenBank/DDBJ databases">
        <authorList>
            <person name="Tran Van P."/>
        </authorList>
    </citation>
    <scope>NUCLEOTIDE SEQUENCE</scope>
</reference>
<evidence type="ECO:0000256" key="4">
    <source>
        <dbReference type="ARBA" id="ARBA00023140"/>
    </source>
</evidence>
<evidence type="ECO:0000313" key="7">
    <source>
        <dbReference type="EMBL" id="CAD7283132.1"/>
    </source>
</evidence>
<dbReference type="GO" id="GO:0005777">
    <property type="term" value="C:peroxisome"/>
    <property type="evidence" value="ECO:0007669"/>
    <property type="project" value="UniProtKB-SubCell"/>
</dbReference>
<organism evidence="7">
    <name type="scientific">Notodromas monacha</name>
    <dbReference type="NCBI Taxonomy" id="399045"/>
    <lineage>
        <taxon>Eukaryota</taxon>
        <taxon>Metazoa</taxon>
        <taxon>Ecdysozoa</taxon>
        <taxon>Arthropoda</taxon>
        <taxon>Crustacea</taxon>
        <taxon>Oligostraca</taxon>
        <taxon>Ostracoda</taxon>
        <taxon>Podocopa</taxon>
        <taxon>Podocopida</taxon>
        <taxon>Cypridocopina</taxon>
        <taxon>Cypridoidea</taxon>
        <taxon>Cyprididae</taxon>
        <taxon>Notodromas</taxon>
    </lineage>
</organism>
<dbReference type="Pfam" id="PF00501">
    <property type="entry name" value="AMP-binding"/>
    <property type="match status" value="2"/>
</dbReference>
<name>A0A7R9BZN6_9CRUS</name>
<keyword evidence="3" id="KW-0436">Ligase</keyword>
<dbReference type="SUPFAM" id="SSF56801">
    <property type="entry name" value="Acetyl-CoA synthetase-like"/>
    <property type="match status" value="1"/>
</dbReference>
<evidence type="ECO:0000256" key="1">
    <source>
        <dbReference type="ARBA" id="ARBA00004275"/>
    </source>
</evidence>
<feature type="non-terminal residue" evidence="7">
    <location>
        <position position="1"/>
    </location>
</feature>
<dbReference type="OrthoDB" id="10253869at2759"/>
<evidence type="ECO:0000256" key="3">
    <source>
        <dbReference type="ARBA" id="ARBA00022598"/>
    </source>
</evidence>
<dbReference type="Gene3D" id="3.30.300.30">
    <property type="match status" value="1"/>
</dbReference>
<dbReference type="EMBL" id="OA886915">
    <property type="protein sequence ID" value="CAD7283132.1"/>
    <property type="molecule type" value="Genomic_DNA"/>
</dbReference>
<feature type="transmembrane region" description="Helical" evidence="5">
    <location>
        <begin position="153"/>
        <end position="178"/>
    </location>
</feature>
<keyword evidence="8" id="KW-1185">Reference proteome</keyword>
<dbReference type="PANTHER" id="PTHR24096">
    <property type="entry name" value="LONG-CHAIN-FATTY-ACID--COA LIGASE"/>
    <property type="match status" value="1"/>
</dbReference>
<evidence type="ECO:0000256" key="5">
    <source>
        <dbReference type="SAM" id="Phobius"/>
    </source>
</evidence>
<sequence>MMTDENKTTYTSPPNHCSHENMAFIRLSSSPRILIRRPSLALSAAFSSKILDPKSFEARLKTKPKALPRAADPDLDEKFEIDTPNKLLNMPRLIPKVTVQEYLWAQNAKLAERSMVVCALTNRSYTYEMIHETSICLAAALRVKMGLERGAKVALVMPNVPEVLFLFHAVLIAGLIILPVNPLKNSKELESDFSVLRPEAIICPNPGFNNMDEVVSKLAKTGREPKMIPMSLNIHMKNTTITPGAGPKTTVLAGPHRRNIPDSAIMTVRDLIEEGYDLELPADCGKIEPEDVAVLPYSSKGYDVAGQDVNAADVCDCIKLERGFGAQLVMMPLFAPDFFVKTITKFRPTILVLFPTLLQVLVKNPLIKPNHLASVKMIATSIERIPKGLMKTFRRKFKRYNIIFKHSYYTVESGIVCSAPNRFVDHFNAASLGGPVANMEIRVWSTRRQQAIAWPNNEFSGRIECRGPQLMKHYWNCERPTDCKYFSGDFFRSDDLGYFSPDGELFLMERFTDKFVLHGSSLISLRVIIKPEKLEAILKTHPKIVDAAILEVFWPDVGFVPRAFLTLKSQKTKDYVTLSQVNSYLSGIINVANPLQGGVQILEKIPRRGDGRQDTAELKRIYYNLSGATGKKQQPKKVGKH</sequence>
<keyword evidence="5" id="KW-0472">Membrane</keyword>
<feature type="domain" description="AMP-dependent synthetase/ligase" evidence="6">
    <location>
        <begin position="325"/>
        <end position="475"/>
    </location>
</feature>
<protein>
    <recommendedName>
        <fullName evidence="6">AMP-dependent synthetase/ligase domain-containing protein</fullName>
    </recommendedName>
</protein>
<evidence type="ECO:0000313" key="8">
    <source>
        <dbReference type="Proteomes" id="UP000678499"/>
    </source>
</evidence>
<dbReference type="PANTHER" id="PTHR24096:SF149">
    <property type="entry name" value="AMP-BINDING DOMAIN-CONTAINING PROTEIN-RELATED"/>
    <property type="match status" value="1"/>
</dbReference>
<dbReference type="AlphaFoldDB" id="A0A7R9BZN6"/>
<keyword evidence="5" id="KW-0812">Transmembrane</keyword>
<feature type="domain" description="AMP-dependent synthetase/ligase" evidence="6">
    <location>
        <begin position="106"/>
        <end position="299"/>
    </location>
</feature>
<dbReference type="EMBL" id="CAJPEX010004878">
    <property type="protein sequence ID" value="CAG0923284.1"/>
    <property type="molecule type" value="Genomic_DNA"/>
</dbReference>
<dbReference type="GO" id="GO:0046949">
    <property type="term" value="P:fatty-acyl-CoA biosynthetic process"/>
    <property type="evidence" value="ECO:0007669"/>
    <property type="project" value="TreeGrafter"/>
</dbReference>
<dbReference type="Gene3D" id="3.40.50.12780">
    <property type="entry name" value="N-terminal domain of ligase-like"/>
    <property type="match status" value="2"/>
</dbReference>
<gene>
    <name evidence="7" type="ORF">NMOB1V02_LOCUS10750</name>
</gene>
<proteinExistence type="inferred from homology"/>
<dbReference type="InterPro" id="IPR042099">
    <property type="entry name" value="ANL_N_sf"/>
</dbReference>
<comment type="subcellular location">
    <subcellularLocation>
        <location evidence="1">Peroxisome</location>
    </subcellularLocation>
</comment>
<dbReference type="InterPro" id="IPR000873">
    <property type="entry name" value="AMP-dep_synth/lig_dom"/>
</dbReference>
<keyword evidence="5" id="KW-1133">Transmembrane helix</keyword>
<keyword evidence="4" id="KW-0576">Peroxisome</keyword>
<comment type="similarity">
    <text evidence="2">Belongs to the ATP-dependent AMP-binding enzyme family.</text>
</comment>
<evidence type="ECO:0000256" key="2">
    <source>
        <dbReference type="ARBA" id="ARBA00006432"/>
    </source>
</evidence>
<dbReference type="Proteomes" id="UP000678499">
    <property type="component" value="Unassembled WGS sequence"/>
</dbReference>
<accession>A0A7R9BZN6</accession>
<dbReference type="InterPro" id="IPR045851">
    <property type="entry name" value="AMP-bd_C_sf"/>
</dbReference>
<dbReference type="GO" id="GO:0004467">
    <property type="term" value="F:long-chain fatty acid-CoA ligase activity"/>
    <property type="evidence" value="ECO:0007669"/>
    <property type="project" value="TreeGrafter"/>
</dbReference>
<evidence type="ECO:0000259" key="6">
    <source>
        <dbReference type="Pfam" id="PF00501"/>
    </source>
</evidence>